<name>A0A482VJJ1_ASBVE</name>
<dbReference type="GO" id="GO:0005615">
    <property type="term" value="C:extracellular space"/>
    <property type="evidence" value="ECO:0007669"/>
    <property type="project" value="TreeGrafter"/>
</dbReference>
<dbReference type="Proteomes" id="UP000292052">
    <property type="component" value="Unassembled WGS sequence"/>
</dbReference>
<evidence type="ECO:0000256" key="5">
    <source>
        <dbReference type="SAM" id="SignalP"/>
    </source>
</evidence>
<dbReference type="CDD" id="cd23992">
    <property type="entry name" value="PBP_GOBP"/>
    <property type="match status" value="1"/>
</dbReference>
<keyword evidence="7" id="KW-1185">Reference proteome</keyword>
<dbReference type="InterPro" id="IPR006170">
    <property type="entry name" value="PBP/GOBP"/>
</dbReference>
<evidence type="ECO:0000313" key="7">
    <source>
        <dbReference type="Proteomes" id="UP000292052"/>
    </source>
</evidence>
<comment type="caution">
    <text evidence="6">The sequence shown here is derived from an EMBL/GenBank/DDBJ whole genome shotgun (WGS) entry which is preliminary data.</text>
</comment>
<comment type="similarity">
    <text evidence="2">Belongs to the PBP/GOBP family.</text>
</comment>
<dbReference type="AlphaFoldDB" id="A0A482VJJ1"/>
<dbReference type="GO" id="GO:0005549">
    <property type="term" value="F:odorant binding"/>
    <property type="evidence" value="ECO:0007669"/>
    <property type="project" value="InterPro"/>
</dbReference>
<feature type="chain" id="PRO_5019718026" evidence="5">
    <location>
        <begin position="16"/>
        <end position="124"/>
    </location>
</feature>
<evidence type="ECO:0000313" key="6">
    <source>
        <dbReference type="EMBL" id="RZC32677.1"/>
    </source>
</evidence>
<gene>
    <name evidence="6" type="ORF">BDFB_014145</name>
</gene>
<feature type="signal peptide" evidence="5">
    <location>
        <begin position="1"/>
        <end position="15"/>
    </location>
</feature>
<evidence type="ECO:0000256" key="3">
    <source>
        <dbReference type="ARBA" id="ARBA00022525"/>
    </source>
</evidence>
<comment type="subcellular location">
    <subcellularLocation>
        <location evidence="1">Secreted</location>
    </subcellularLocation>
</comment>
<keyword evidence="4 5" id="KW-0732">Signal</keyword>
<dbReference type="Pfam" id="PF01395">
    <property type="entry name" value="PBP_GOBP"/>
    <property type="match status" value="1"/>
</dbReference>
<reference evidence="6 7" key="1">
    <citation type="submission" date="2017-03" db="EMBL/GenBank/DDBJ databases">
        <title>Genome of the blue death feigning beetle - Asbolus verrucosus.</title>
        <authorList>
            <person name="Rider S.D."/>
        </authorList>
    </citation>
    <scope>NUCLEOTIDE SEQUENCE [LARGE SCALE GENOMIC DNA]</scope>
    <source>
        <strain evidence="6">Butters</strain>
        <tissue evidence="6">Head and leg muscle</tissue>
    </source>
</reference>
<evidence type="ECO:0000256" key="2">
    <source>
        <dbReference type="ARBA" id="ARBA00008098"/>
    </source>
</evidence>
<dbReference type="EMBL" id="QDEB01095384">
    <property type="protein sequence ID" value="RZC32677.1"/>
    <property type="molecule type" value="Genomic_DNA"/>
</dbReference>
<sequence>MKFVCFLVIIALVAAETEDEQQVKKWREQCKARSGVSDETLQKALKNEPIDDPKFNENILCLFKKSGFMTSSGDIIVDALKNDLKENNHSDEAAEQLVQKCAVKKDTPQATAYHLSKCIHDAGH</sequence>
<dbReference type="InterPro" id="IPR036728">
    <property type="entry name" value="PBP_GOBP_sf"/>
</dbReference>
<dbReference type="SUPFAM" id="SSF47565">
    <property type="entry name" value="Insect pheromone/odorant-binding proteins"/>
    <property type="match status" value="1"/>
</dbReference>
<protein>
    <submittedName>
        <fullName evidence="6">B1 protein</fullName>
    </submittedName>
</protein>
<organism evidence="6 7">
    <name type="scientific">Asbolus verrucosus</name>
    <name type="common">Desert ironclad beetle</name>
    <dbReference type="NCBI Taxonomy" id="1661398"/>
    <lineage>
        <taxon>Eukaryota</taxon>
        <taxon>Metazoa</taxon>
        <taxon>Ecdysozoa</taxon>
        <taxon>Arthropoda</taxon>
        <taxon>Hexapoda</taxon>
        <taxon>Insecta</taxon>
        <taxon>Pterygota</taxon>
        <taxon>Neoptera</taxon>
        <taxon>Endopterygota</taxon>
        <taxon>Coleoptera</taxon>
        <taxon>Polyphaga</taxon>
        <taxon>Cucujiformia</taxon>
        <taxon>Tenebrionidae</taxon>
        <taxon>Pimeliinae</taxon>
        <taxon>Asbolus</taxon>
    </lineage>
</organism>
<keyword evidence="3" id="KW-0964">Secreted</keyword>
<dbReference type="Gene3D" id="1.10.238.20">
    <property type="entry name" value="Pheromone/general odorant binding protein domain"/>
    <property type="match status" value="1"/>
</dbReference>
<dbReference type="SMART" id="SM00708">
    <property type="entry name" value="PhBP"/>
    <property type="match status" value="1"/>
</dbReference>
<dbReference type="OrthoDB" id="8194670at2759"/>
<dbReference type="PANTHER" id="PTHR11857">
    <property type="entry name" value="ODORANT BINDING PROTEIN-RELATED"/>
    <property type="match status" value="1"/>
</dbReference>
<dbReference type="PANTHER" id="PTHR11857:SF43">
    <property type="entry name" value="GEO07291P1-RELATED"/>
    <property type="match status" value="1"/>
</dbReference>
<evidence type="ECO:0000256" key="4">
    <source>
        <dbReference type="ARBA" id="ARBA00022729"/>
    </source>
</evidence>
<accession>A0A482VJJ1</accession>
<proteinExistence type="inferred from homology"/>
<dbReference type="GO" id="GO:0007608">
    <property type="term" value="P:sensory perception of smell"/>
    <property type="evidence" value="ECO:0007669"/>
    <property type="project" value="TreeGrafter"/>
</dbReference>
<evidence type="ECO:0000256" key="1">
    <source>
        <dbReference type="ARBA" id="ARBA00004613"/>
    </source>
</evidence>